<dbReference type="InterPro" id="IPR051614">
    <property type="entry name" value="UPF0045_domain"/>
</dbReference>
<proteinExistence type="inferred from homology"/>
<feature type="domain" description="Thiamine-binding protein" evidence="2">
    <location>
        <begin position="5"/>
        <end position="91"/>
    </location>
</feature>
<dbReference type="Proteomes" id="UP000000267">
    <property type="component" value="Unassembled WGS sequence"/>
</dbReference>
<dbReference type="GO" id="GO:0005829">
    <property type="term" value="C:cytosol"/>
    <property type="evidence" value="ECO:0007669"/>
    <property type="project" value="TreeGrafter"/>
</dbReference>
<dbReference type="PhylomeDB" id="A7TI65"/>
<comment type="similarity">
    <text evidence="1">Belongs to the UPF0045 family.</text>
</comment>
<dbReference type="AlphaFoldDB" id="A7TI65"/>
<evidence type="ECO:0000259" key="2">
    <source>
        <dbReference type="Pfam" id="PF01910"/>
    </source>
</evidence>
<dbReference type="NCBIfam" id="TIGR00106">
    <property type="entry name" value="MTH1187 family thiamine-binding protein"/>
    <property type="match status" value="1"/>
</dbReference>
<evidence type="ECO:0000313" key="4">
    <source>
        <dbReference type="Proteomes" id="UP000000267"/>
    </source>
</evidence>
<name>A7TI65_VANPO</name>
<dbReference type="InterPro" id="IPR002767">
    <property type="entry name" value="Thiamine_BP"/>
</dbReference>
<dbReference type="PANTHER" id="PTHR33777">
    <property type="entry name" value="UPF0045 PROTEIN ECM15"/>
    <property type="match status" value="1"/>
</dbReference>
<dbReference type="HOGENOM" id="CLU_137479_0_2_1"/>
<dbReference type="Gene3D" id="3.30.70.930">
    <property type="match status" value="1"/>
</dbReference>
<dbReference type="SUPFAM" id="SSF89957">
    <property type="entry name" value="MTH1187/YkoF-like"/>
    <property type="match status" value="1"/>
</dbReference>
<evidence type="ECO:0000313" key="3">
    <source>
        <dbReference type="EMBL" id="EDO18072.1"/>
    </source>
</evidence>
<reference evidence="3 4" key="1">
    <citation type="journal article" date="2007" name="Proc. Natl. Acad. Sci. U.S.A.">
        <title>Independent sorting-out of thousands of duplicated gene pairs in two yeast species descended from a whole-genome duplication.</title>
        <authorList>
            <person name="Scannell D.R."/>
            <person name="Frank A.C."/>
            <person name="Conant G.C."/>
            <person name="Byrne K.P."/>
            <person name="Woolfit M."/>
            <person name="Wolfe K.H."/>
        </authorList>
    </citation>
    <scope>NUCLEOTIDE SEQUENCE [LARGE SCALE GENOMIC DNA]</scope>
    <source>
        <strain evidence="4">ATCC 22028 / DSM 70294 / BCRC 21397 / CBS 2163 / NBRC 10782 / NRRL Y-8283 / UCD 57-17</strain>
    </source>
</reference>
<sequence length="92" mass="10012">MYCVADLCVVPVGTNSVSGSDFVAILQKKIHSSGLKSTLHSAGTTIEGNWDDVVTLVGELHEFGHENGFVRIHSHLRLSTRTDKEPHIGDKD</sequence>
<dbReference type="GeneID" id="5546341"/>
<accession>A7TI65</accession>
<dbReference type="EMBL" id="DS480394">
    <property type="protein sequence ID" value="EDO18072.1"/>
    <property type="molecule type" value="Genomic_DNA"/>
</dbReference>
<organism evidence="4">
    <name type="scientific">Vanderwaltozyma polyspora (strain ATCC 22028 / DSM 70294 / BCRC 21397 / CBS 2163 / NBRC 10782 / NRRL Y-8283 / UCD 57-17)</name>
    <name type="common">Kluyveromyces polysporus</name>
    <dbReference type="NCBI Taxonomy" id="436907"/>
    <lineage>
        <taxon>Eukaryota</taxon>
        <taxon>Fungi</taxon>
        <taxon>Dikarya</taxon>
        <taxon>Ascomycota</taxon>
        <taxon>Saccharomycotina</taxon>
        <taxon>Saccharomycetes</taxon>
        <taxon>Saccharomycetales</taxon>
        <taxon>Saccharomycetaceae</taxon>
        <taxon>Vanderwaltozyma</taxon>
    </lineage>
</organism>
<dbReference type="eggNOG" id="ENOG502S45I">
    <property type="taxonomic scope" value="Eukaryota"/>
</dbReference>
<dbReference type="Pfam" id="PF01910">
    <property type="entry name" value="Thiamine_BP"/>
    <property type="match status" value="1"/>
</dbReference>
<keyword evidence="4" id="KW-1185">Reference proteome</keyword>
<dbReference type="PANTHER" id="PTHR33777:SF1">
    <property type="entry name" value="UPF0045 PROTEIN ECM15"/>
    <property type="match status" value="1"/>
</dbReference>
<dbReference type="OrthoDB" id="5587367at2759"/>
<dbReference type="InParanoid" id="A7TI65"/>
<gene>
    <name evidence="3" type="ORF">Kpol_1045p59</name>
</gene>
<protein>
    <recommendedName>
        <fullName evidence="2">Thiamine-binding protein domain-containing protein</fullName>
    </recommendedName>
</protein>
<dbReference type="InterPro" id="IPR029756">
    <property type="entry name" value="MTH1187/YkoF-like"/>
</dbReference>
<dbReference type="OMA" id="KYKMHGY"/>
<dbReference type="KEGG" id="vpo:Kpol_1045p59"/>
<evidence type="ECO:0000256" key="1">
    <source>
        <dbReference type="ARBA" id="ARBA00010272"/>
    </source>
</evidence>
<dbReference type="RefSeq" id="XP_001645930.1">
    <property type="nucleotide sequence ID" value="XM_001645880.1"/>
</dbReference>